<dbReference type="FunFam" id="3.40.50.300:FF:000005">
    <property type="entry name" value="ATP-dependent Clp protease ATP-binding subunit ClpX"/>
    <property type="match status" value="1"/>
</dbReference>
<dbReference type="Pfam" id="PF07724">
    <property type="entry name" value="AAA_2"/>
    <property type="match status" value="1"/>
</dbReference>
<dbReference type="InterPro" id="IPR059188">
    <property type="entry name" value="Znf_CLPX-like"/>
</dbReference>
<dbReference type="GO" id="GO:0140662">
    <property type="term" value="F:ATP-dependent protein folding chaperone"/>
    <property type="evidence" value="ECO:0007669"/>
    <property type="project" value="InterPro"/>
</dbReference>
<dbReference type="OrthoDB" id="9804062at2"/>
<accession>A0A2U8DFT0</accession>
<dbReference type="InterPro" id="IPR027417">
    <property type="entry name" value="P-loop_NTPase"/>
</dbReference>
<dbReference type="Proteomes" id="UP000244884">
    <property type="component" value="Chromosome"/>
</dbReference>
<dbReference type="InterPro" id="IPR003593">
    <property type="entry name" value="AAA+_ATPase"/>
</dbReference>
<dbReference type="InterPro" id="IPR046425">
    <property type="entry name" value="ClpX_bact"/>
</dbReference>
<dbReference type="InterPro" id="IPR038366">
    <property type="entry name" value="Znf_CppX_C4_sf"/>
</dbReference>
<feature type="domain" description="ClpX-type ZB" evidence="8">
    <location>
        <begin position="3"/>
        <end position="56"/>
    </location>
</feature>
<evidence type="ECO:0000256" key="3">
    <source>
        <dbReference type="ARBA" id="ARBA00022833"/>
    </source>
</evidence>
<evidence type="ECO:0000313" key="10">
    <source>
        <dbReference type="Proteomes" id="UP000244884"/>
    </source>
</evidence>
<dbReference type="PROSITE" id="PS51902">
    <property type="entry name" value="CLPX_ZB"/>
    <property type="match status" value="1"/>
</dbReference>
<feature type="binding site" evidence="6 7">
    <location>
        <position position="18"/>
    </location>
    <ligand>
        <name>Zn(2+)</name>
        <dbReference type="ChEBI" id="CHEBI:29105"/>
    </ligand>
</feature>
<dbReference type="SMART" id="SM00382">
    <property type="entry name" value="AAA"/>
    <property type="match status" value="1"/>
</dbReference>
<dbReference type="RefSeq" id="WP_158341105.1">
    <property type="nucleotide sequence ID" value="NZ_CP029161.1"/>
</dbReference>
<dbReference type="GO" id="GO:0005524">
    <property type="term" value="F:ATP binding"/>
    <property type="evidence" value="ECO:0007669"/>
    <property type="project" value="UniProtKB-UniRule"/>
</dbReference>
<dbReference type="FunFam" id="1.10.8.60:FF:000002">
    <property type="entry name" value="ATP-dependent Clp protease ATP-binding subunit ClpX"/>
    <property type="match status" value="1"/>
</dbReference>
<dbReference type="InterPro" id="IPR019489">
    <property type="entry name" value="Clp_ATPase_C"/>
</dbReference>
<evidence type="ECO:0000256" key="2">
    <source>
        <dbReference type="ARBA" id="ARBA00022741"/>
    </source>
</evidence>
<keyword evidence="4 6" id="KW-0067">ATP-binding</keyword>
<keyword evidence="2 6" id="KW-0547">Nucleotide-binding</keyword>
<dbReference type="SUPFAM" id="SSF57716">
    <property type="entry name" value="Glucocorticoid receptor-like (DNA-binding domain)"/>
    <property type="match status" value="1"/>
</dbReference>
<dbReference type="InterPro" id="IPR050052">
    <property type="entry name" value="ATP-dep_Clp_protease_ClpX"/>
</dbReference>
<evidence type="ECO:0000256" key="1">
    <source>
        <dbReference type="ARBA" id="ARBA00022723"/>
    </source>
</evidence>
<dbReference type="NCBIfam" id="NF003745">
    <property type="entry name" value="PRK05342.1"/>
    <property type="match status" value="1"/>
</dbReference>
<dbReference type="GO" id="GO:0051603">
    <property type="term" value="P:proteolysis involved in protein catabolic process"/>
    <property type="evidence" value="ECO:0007669"/>
    <property type="project" value="TreeGrafter"/>
</dbReference>
<proteinExistence type="inferred from homology"/>
<comment type="similarity">
    <text evidence="6 7">Belongs to the ClpX chaperone family.</text>
</comment>
<gene>
    <name evidence="6" type="primary">clpX</name>
    <name evidence="9" type="ORF">DD681_00670</name>
</gene>
<dbReference type="Gene3D" id="3.40.50.300">
    <property type="entry name" value="P-loop containing nucleotide triphosphate hydrolases"/>
    <property type="match status" value="1"/>
</dbReference>
<dbReference type="Pfam" id="PF10431">
    <property type="entry name" value="ClpB_D2-small"/>
    <property type="match status" value="1"/>
</dbReference>
<dbReference type="GO" id="GO:0016887">
    <property type="term" value="F:ATP hydrolysis activity"/>
    <property type="evidence" value="ECO:0007669"/>
    <property type="project" value="InterPro"/>
</dbReference>
<dbReference type="GO" id="GO:0051082">
    <property type="term" value="F:unfolded protein binding"/>
    <property type="evidence" value="ECO:0007669"/>
    <property type="project" value="UniProtKB-UniRule"/>
</dbReference>
<keyword evidence="5 6" id="KW-0143">Chaperone</keyword>
<dbReference type="Gene3D" id="6.20.220.10">
    <property type="entry name" value="ClpX chaperone, C4-type zinc finger domain"/>
    <property type="match status" value="1"/>
</dbReference>
<dbReference type="EMBL" id="CP029161">
    <property type="protein sequence ID" value="AWH90335.1"/>
    <property type="molecule type" value="Genomic_DNA"/>
</dbReference>
<dbReference type="AlphaFoldDB" id="A0A2U8DFT0"/>
<dbReference type="GO" id="GO:0051301">
    <property type="term" value="P:cell division"/>
    <property type="evidence" value="ECO:0007669"/>
    <property type="project" value="TreeGrafter"/>
</dbReference>
<dbReference type="GO" id="GO:0046983">
    <property type="term" value="F:protein dimerization activity"/>
    <property type="evidence" value="ECO:0007669"/>
    <property type="project" value="UniProtKB-UniRule"/>
</dbReference>
<dbReference type="HAMAP" id="MF_00175">
    <property type="entry name" value="ClpX"/>
    <property type="match status" value="1"/>
</dbReference>
<dbReference type="PANTHER" id="PTHR48102">
    <property type="entry name" value="ATP-DEPENDENT CLP PROTEASE ATP-BINDING SUBUNIT CLPX-LIKE, MITOCHONDRIAL-RELATED"/>
    <property type="match status" value="1"/>
</dbReference>
<organism evidence="9 10">
    <name type="scientific">Buchnera aphidicola</name>
    <name type="common">Melanaphis sacchari</name>
    <dbReference type="NCBI Taxonomy" id="2173854"/>
    <lineage>
        <taxon>Bacteria</taxon>
        <taxon>Pseudomonadati</taxon>
        <taxon>Pseudomonadota</taxon>
        <taxon>Gammaproteobacteria</taxon>
        <taxon>Enterobacterales</taxon>
        <taxon>Erwiniaceae</taxon>
        <taxon>Buchnera</taxon>
    </lineage>
</organism>
<dbReference type="GO" id="GO:0008270">
    <property type="term" value="F:zinc ion binding"/>
    <property type="evidence" value="ECO:0007669"/>
    <property type="project" value="UniProtKB-UniRule"/>
</dbReference>
<feature type="binding site" evidence="6 7">
    <location>
        <position position="15"/>
    </location>
    <ligand>
        <name>Zn(2+)</name>
        <dbReference type="ChEBI" id="CHEBI:29105"/>
    </ligand>
</feature>
<dbReference type="Pfam" id="PF06689">
    <property type="entry name" value="zf-C4_ClpX"/>
    <property type="match status" value="1"/>
</dbReference>
<dbReference type="InterPro" id="IPR004487">
    <property type="entry name" value="Clp_protease_ATP-bd_su_ClpX"/>
</dbReference>
<feature type="binding site" evidence="6 7">
    <location>
        <position position="37"/>
    </location>
    <ligand>
        <name>Zn(2+)</name>
        <dbReference type="ChEBI" id="CHEBI:29105"/>
    </ligand>
</feature>
<evidence type="ECO:0000256" key="4">
    <source>
        <dbReference type="ARBA" id="ARBA00022840"/>
    </source>
</evidence>
<dbReference type="PANTHER" id="PTHR48102:SF7">
    <property type="entry name" value="ATP-DEPENDENT CLP PROTEASE ATP-BINDING SUBUNIT CLPX-LIKE, MITOCHONDRIAL"/>
    <property type="match status" value="1"/>
</dbReference>
<dbReference type="GO" id="GO:0009376">
    <property type="term" value="C:HslUV protease complex"/>
    <property type="evidence" value="ECO:0007669"/>
    <property type="project" value="TreeGrafter"/>
</dbReference>
<keyword evidence="9" id="KW-0378">Hydrolase</keyword>
<evidence type="ECO:0000256" key="7">
    <source>
        <dbReference type="PROSITE-ProRule" id="PRU01250"/>
    </source>
</evidence>
<keyword evidence="9" id="KW-0645">Protease</keyword>
<feature type="binding site" evidence="6 7">
    <location>
        <position position="40"/>
    </location>
    <ligand>
        <name>Zn(2+)</name>
        <dbReference type="ChEBI" id="CHEBI:29105"/>
    </ligand>
</feature>
<evidence type="ECO:0000259" key="8">
    <source>
        <dbReference type="PROSITE" id="PS51902"/>
    </source>
</evidence>
<comment type="subunit">
    <text evidence="6">Component of the ClpX-ClpP complex. Forms a hexameric ring that, in the presence of ATP, binds to fourteen ClpP subunits assembled into a disk-like structure with a central cavity, resembling the structure of eukaryotic proteasomes.</text>
</comment>
<reference evidence="9 10" key="1">
    <citation type="submission" date="2018-04" db="EMBL/GenBank/DDBJ databases">
        <title>Genome sequence of Buchnera aphidicola from Melaphis sacchari.</title>
        <authorList>
            <person name="Geib S.M."/>
            <person name="Palmer N.A."/>
            <person name="Sattler S.E."/>
            <person name="Sarath G."/>
        </authorList>
    </citation>
    <scope>NUCLEOTIDE SEQUENCE [LARGE SCALE GENOMIC DNA]</scope>
    <source>
        <strain evidence="9 10">LSU</strain>
    </source>
</reference>
<evidence type="ECO:0000313" key="9">
    <source>
        <dbReference type="EMBL" id="AWH90335.1"/>
    </source>
</evidence>
<protein>
    <recommendedName>
        <fullName evidence="6">ATP-dependent Clp protease ATP-binding subunit ClpX</fullName>
    </recommendedName>
</protein>
<comment type="function">
    <text evidence="6">ATP-dependent specificity component of the Clp protease. It directs the protease to specific substrates. Can perform chaperone functions in the absence of ClpP.</text>
</comment>
<dbReference type="SMART" id="SM00994">
    <property type="entry name" value="zf-C4_ClpX"/>
    <property type="match status" value="1"/>
</dbReference>
<keyword evidence="3 6" id="KW-0862">Zinc</keyword>
<dbReference type="InterPro" id="IPR010603">
    <property type="entry name" value="Znf_CppX_C4"/>
</dbReference>
<feature type="binding site" evidence="6">
    <location>
        <begin position="122"/>
        <end position="129"/>
    </location>
    <ligand>
        <name>ATP</name>
        <dbReference type="ChEBI" id="CHEBI:30616"/>
    </ligand>
</feature>
<sequence>MADKSKDDSKKLLHCSFCGKNQKEVKKLIAGPKVYICDECIKLCNSIIKDIKTNKNLKNHELNDLPTPREIKKHLDHYVIGQNHTKKILSVAVYNHYQRLRNIDKESDKIELGKSNILLIGPTGSGKTLLAESLAKMLNVPFSIADATTLTEAGYVGEDVENVIQKLLQKCEYNVKKAELGIVYIDEIDKISRKSDNPSITRDVSGEGVQQALLKLIEGTIASIPPQGGRKHPQQEFLQVDTSNILFICAGAFSGLSRIISKRINSGTEIGFNAKMKNNENKVSEKFLLKKVEPKDLIKFGLIPEFISRLPIITILNELNEKAFIKVLCEPKNALIKQYQTLFKFKEIELEFNKNAIVAIAKKAISKKIGARGLRSVLEDVLLNIMYELPSMKNVEKIFIDESVIHEKSLPKIIFEKKITKSI</sequence>
<dbReference type="CDD" id="cd19497">
    <property type="entry name" value="RecA-like_ClpX"/>
    <property type="match status" value="1"/>
</dbReference>
<dbReference type="GO" id="GO:0008233">
    <property type="term" value="F:peptidase activity"/>
    <property type="evidence" value="ECO:0007669"/>
    <property type="project" value="UniProtKB-KW"/>
</dbReference>
<name>A0A2U8DFT0_9GAMM</name>
<dbReference type="NCBIfam" id="TIGR00382">
    <property type="entry name" value="clpX"/>
    <property type="match status" value="1"/>
</dbReference>
<dbReference type="Gene3D" id="1.10.8.60">
    <property type="match status" value="1"/>
</dbReference>
<dbReference type="SMART" id="SM01086">
    <property type="entry name" value="ClpB_D2-small"/>
    <property type="match status" value="1"/>
</dbReference>
<keyword evidence="1 6" id="KW-0479">Metal-binding</keyword>
<evidence type="ECO:0000256" key="6">
    <source>
        <dbReference type="HAMAP-Rule" id="MF_00175"/>
    </source>
</evidence>
<dbReference type="InterPro" id="IPR003959">
    <property type="entry name" value="ATPase_AAA_core"/>
</dbReference>
<dbReference type="SUPFAM" id="SSF52540">
    <property type="entry name" value="P-loop containing nucleoside triphosphate hydrolases"/>
    <property type="match status" value="1"/>
</dbReference>
<evidence type="ECO:0000256" key="5">
    <source>
        <dbReference type="ARBA" id="ARBA00023186"/>
    </source>
</evidence>